<sequence>MYIWSQHIGITFLLLIVASSASGFGLNGYGKYNIPKYKTLDCNCRVLKEPLDAKKSEPSTTTVVPATTKKEPQVVVVHKTEMKPKAFSLPRFLAYITKTAFSSDRFWQRDHVFSENVAFGAGSLSKSISFLNRLDCSCEGNAMDVLKAERFLRLSVIHA</sequence>
<evidence type="ECO:0000313" key="3">
    <source>
        <dbReference type="Proteomes" id="UP001175271"/>
    </source>
</evidence>
<gene>
    <name evidence="2" type="ORF">QR680_019030</name>
</gene>
<protein>
    <submittedName>
        <fullName evidence="2">Uncharacterized protein</fullName>
    </submittedName>
</protein>
<evidence type="ECO:0000313" key="2">
    <source>
        <dbReference type="EMBL" id="KAK0407144.1"/>
    </source>
</evidence>
<reference evidence="2" key="1">
    <citation type="submission" date="2023-06" db="EMBL/GenBank/DDBJ databases">
        <title>Genomic analysis of the entomopathogenic nematode Steinernema hermaphroditum.</title>
        <authorList>
            <person name="Schwarz E.M."/>
            <person name="Heppert J.K."/>
            <person name="Baniya A."/>
            <person name="Schwartz H.T."/>
            <person name="Tan C.-H."/>
            <person name="Antoshechkin I."/>
            <person name="Sternberg P.W."/>
            <person name="Goodrich-Blair H."/>
            <person name="Dillman A.R."/>
        </authorList>
    </citation>
    <scope>NUCLEOTIDE SEQUENCE</scope>
    <source>
        <strain evidence="2">PS9179</strain>
        <tissue evidence="2">Whole animal</tissue>
    </source>
</reference>
<organism evidence="2 3">
    <name type="scientific">Steinernema hermaphroditum</name>
    <dbReference type="NCBI Taxonomy" id="289476"/>
    <lineage>
        <taxon>Eukaryota</taxon>
        <taxon>Metazoa</taxon>
        <taxon>Ecdysozoa</taxon>
        <taxon>Nematoda</taxon>
        <taxon>Chromadorea</taxon>
        <taxon>Rhabditida</taxon>
        <taxon>Tylenchina</taxon>
        <taxon>Panagrolaimomorpha</taxon>
        <taxon>Strongyloidoidea</taxon>
        <taxon>Steinernematidae</taxon>
        <taxon>Steinernema</taxon>
    </lineage>
</organism>
<dbReference type="Proteomes" id="UP001175271">
    <property type="component" value="Unassembled WGS sequence"/>
</dbReference>
<proteinExistence type="predicted"/>
<accession>A0AA39HKQ5</accession>
<name>A0AA39HKQ5_9BILA</name>
<dbReference type="AlphaFoldDB" id="A0AA39HKQ5"/>
<feature type="signal peptide" evidence="1">
    <location>
        <begin position="1"/>
        <end position="23"/>
    </location>
</feature>
<feature type="chain" id="PRO_5041328433" evidence="1">
    <location>
        <begin position="24"/>
        <end position="159"/>
    </location>
</feature>
<keyword evidence="3" id="KW-1185">Reference proteome</keyword>
<dbReference type="EMBL" id="JAUCMV010000004">
    <property type="protein sequence ID" value="KAK0407144.1"/>
    <property type="molecule type" value="Genomic_DNA"/>
</dbReference>
<keyword evidence="1" id="KW-0732">Signal</keyword>
<evidence type="ECO:0000256" key="1">
    <source>
        <dbReference type="SAM" id="SignalP"/>
    </source>
</evidence>
<comment type="caution">
    <text evidence="2">The sequence shown here is derived from an EMBL/GenBank/DDBJ whole genome shotgun (WGS) entry which is preliminary data.</text>
</comment>